<dbReference type="EMBL" id="UINC01012057">
    <property type="protein sequence ID" value="SVA52871.1"/>
    <property type="molecule type" value="Genomic_DNA"/>
</dbReference>
<dbReference type="InterPro" id="IPR050147">
    <property type="entry name" value="Ser/Thr_Dehydratase"/>
</dbReference>
<dbReference type="Gene3D" id="3.40.50.1100">
    <property type="match status" value="2"/>
</dbReference>
<dbReference type="GO" id="GO:0003941">
    <property type="term" value="F:L-serine ammonia-lyase activity"/>
    <property type="evidence" value="ECO:0007669"/>
    <property type="project" value="TreeGrafter"/>
</dbReference>
<feature type="domain" description="Tryptophan synthase beta chain-like PALP" evidence="4">
    <location>
        <begin position="65"/>
        <end position="365"/>
    </location>
</feature>
<evidence type="ECO:0000256" key="3">
    <source>
        <dbReference type="ARBA" id="ARBA00023239"/>
    </source>
</evidence>
<dbReference type="Pfam" id="PF00291">
    <property type="entry name" value="PALP"/>
    <property type="match status" value="1"/>
</dbReference>
<dbReference type="PANTHER" id="PTHR48078:SF6">
    <property type="entry name" value="L-THREONINE DEHYDRATASE CATABOLIC TDCB"/>
    <property type="match status" value="1"/>
</dbReference>
<evidence type="ECO:0000313" key="5">
    <source>
        <dbReference type="EMBL" id="SVA52871.1"/>
    </source>
</evidence>
<dbReference type="CDD" id="cd01563">
    <property type="entry name" value="Thr-synth_1"/>
    <property type="match status" value="1"/>
</dbReference>
<evidence type="ECO:0000259" key="4">
    <source>
        <dbReference type="Pfam" id="PF00291"/>
    </source>
</evidence>
<gene>
    <name evidence="5" type="ORF">METZ01_LOCUS105725</name>
</gene>
<comment type="cofactor">
    <cofactor evidence="1">
        <name>pyridoxal 5'-phosphate</name>
        <dbReference type="ChEBI" id="CHEBI:597326"/>
    </cofactor>
</comment>
<dbReference type="InterPro" id="IPR036052">
    <property type="entry name" value="TrpB-like_PALP_sf"/>
</dbReference>
<sequence length="374" mass="39735">MPGYKFSCSSCGWRTDPTPNLLSCTVCESPLDVEYMSGSAPSVQPKGWRGPLIPLPISSQEDYLTLGEGNTPVVNLERICEFTDVELFAKLEFLNPTGSFKDRGTSIMISVLKSMGITELVEDSSGNAGASVSAYSALAGITANIFAPTAAPGPKISQIKVYGAETHLIEGTRDETTEAAIRFASENSLSYASHNLSPFFIEGTKIFAYEVFEQFSGEMPTDVVIPVGNGSLYLGMWKGLVELKEEGLIGTLPKLHCVQAKSVMPVAAAYKGQNWDISCLKPTIAGGIAVATPPRLHQVIQVLQKSGGTAITVSEEEIGCWHTYLPANEGLFAEPTSAAAFAGAEKLVESGIIPAGSRILIPVTGFGLKDFSPV</sequence>
<evidence type="ECO:0000256" key="2">
    <source>
        <dbReference type="ARBA" id="ARBA00022898"/>
    </source>
</evidence>
<protein>
    <recommendedName>
        <fullName evidence="4">Tryptophan synthase beta chain-like PALP domain-containing protein</fullName>
    </recommendedName>
</protein>
<dbReference type="GO" id="GO:0006565">
    <property type="term" value="P:L-serine catabolic process"/>
    <property type="evidence" value="ECO:0007669"/>
    <property type="project" value="TreeGrafter"/>
</dbReference>
<dbReference type="SUPFAM" id="SSF53686">
    <property type="entry name" value="Tryptophan synthase beta subunit-like PLP-dependent enzymes"/>
    <property type="match status" value="1"/>
</dbReference>
<reference evidence="5" key="1">
    <citation type="submission" date="2018-05" db="EMBL/GenBank/DDBJ databases">
        <authorList>
            <person name="Lanie J.A."/>
            <person name="Ng W.-L."/>
            <person name="Kazmierczak K.M."/>
            <person name="Andrzejewski T.M."/>
            <person name="Davidsen T.M."/>
            <person name="Wayne K.J."/>
            <person name="Tettelin H."/>
            <person name="Glass J.I."/>
            <person name="Rusch D."/>
            <person name="Podicherti R."/>
            <person name="Tsui H.-C.T."/>
            <person name="Winkler M.E."/>
        </authorList>
    </citation>
    <scope>NUCLEOTIDE SEQUENCE</scope>
</reference>
<dbReference type="GO" id="GO:0004794">
    <property type="term" value="F:threonine deaminase activity"/>
    <property type="evidence" value="ECO:0007669"/>
    <property type="project" value="TreeGrafter"/>
</dbReference>
<keyword evidence="3" id="KW-0456">Lyase</keyword>
<proteinExistence type="predicted"/>
<evidence type="ECO:0000256" key="1">
    <source>
        <dbReference type="ARBA" id="ARBA00001933"/>
    </source>
</evidence>
<dbReference type="GO" id="GO:0006567">
    <property type="term" value="P:L-threonine catabolic process"/>
    <property type="evidence" value="ECO:0007669"/>
    <property type="project" value="TreeGrafter"/>
</dbReference>
<name>A0A381WKR0_9ZZZZ</name>
<keyword evidence="2" id="KW-0663">Pyridoxal phosphate</keyword>
<dbReference type="InterPro" id="IPR001926">
    <property type="entry name" value="TrpB-like_PALP"/>
</dbReference>
<organism evidence="5">
    <name type="scientific">marine metagenome</name>
    <dbReference type="NCBI Taxonomy" id="408172"/>
    <lineage>
        <taxon>unclassified sequences</taxon>
        <taxon>metagenomes</taxon>
        <taxon>ecological metagenomes</taxon>
    </lineage>
</organism>
<dbReference type="AlphaFoldDB" id="A0A381WKR0"/>
<dbReference type="GO" id="GO:0009097">
    <property type="term" value="P:isoleucine biosynthetic process"/>
    <property type="evidence" value="ECO:0007669"/>
    <property type="project" value="TreeGrafter"/>
</dbReference>
<dbReference type="PANTHER" id="PTHR48078">
    <property type="entry name" value="THREONINE DEHYDRATASE, MITOCHONDRIAL-RELATED"/>
    <property type="match status" value="1"/>
</dbReference>
<accession>A0A381WKR0</accession>